<dbReference type="EMBL" id="GBRH01271782">
    <property type="protein sequence ID" value="JAD26113.1"/>
    <property type="molecule type" value="Transcribed_RNA"/>
</dbReference>
<organism evidence="1">
    <name type="scientific">Arundo donax</name>
    <name type="common">Giant reed</name>
    <name type="synonym">Donax arundinaceus</name>
    <dbReference type="NCBI Taxonomy" id="35708"/>
    <lineage>
        <taxon>Eukaryota</taxon>
        <taxon>Viridiplantae</taxon>
        <taxon>Streptophyta</taxon>
        <taxon>Embryophyta</taxon>
        <taxon>Tracheophyta</taxon>
        <taxon>Spermatophyta</taxon>
        <taxon>Magnoliopsida</taxon>
        <taxon>Liliopsida</taxon>
        <taxon>Poales</taxon>
        <taxon>Poaceae</taxon>
        <taxon>PACMAD clade</taxon>
        <taxon>Arundinoideae</taxon>
        <taxon>Arundineae</taxon>
        <taxon>Arundo</taxon>
    </lineage>
</organism>
<evidence type="ECO:0000313" key="1">
    <source>
        <dbReference type="EMBL" id="JAD26113.1"/>
    </source>
</evidence>
<reference evidence="1" key="1">
    <citation type="submission" date="2014-09" db="EMBL/GenBank/DDBJ databases">
        <authorList>
            <person name="Magalhaes I.L.F."/>
            <person name="Oliveira U."/>
            <person name="Santos F.R."/>
            <person name="Vidigal T.H.D.A."/>
            <person name="Brescovit A.D."/>
            <person name="Santos A.J."/>
        </authorList>
    </citation>
    <scope>NUCLEOTIDE SEQUENCE</scope>
    <source>
        <tissue evidence="1">Shoot tissue taken approximately 20 cm above the soil surface</tissue>
    </source>
</reference>
<proteinExistence type="predicted"/>
<accession>A0A0A8YKY0</accession>
<protein>
    <submittedName>
        <fullName evidence="1">Uncharacterized protein</fullName>
    </submittedName>
</protein>
<sequence>MTIQFYLYQKCMSLPEIWEYAENNQTHAQPNVITRR</sequence>
<reference evidence="1" key="2">
    <citation type="journal article" date="2015" name="Data Brief">
        <title>Shoot transcriptome of the giant reed, Arundo donax.</title>
        <authorList>
            <person name="Barrero R.A."/>
            <person name="Guerrero F.D."/>
            <person name="Moolhuijzen P."/>
            <person name="Goolsby J.A."/>
            <person name="Tidwell J."/>
            <person name="Bellgard S.E."/>
            <person name="Bellgard M.I."/>
        </authorList>
    </citation>
    <scope>NUCLEOTIDE SEQUENCE</scope>
    <source>
        <tissue evidence="1">Shoot tissue taken approximately 20 cm above the soil surface</tissue>
    </source>
</reference>
<dbReference type="AlphaFoldDB" id="A0A0A8YKY0"/>
<name>A0A0A8YKY0_ARUDO</name>